<dbReference type="AlphaFoldDB" id="A0A3P8V595"/>
<keyword evidence="3" id="KW-1185">Reference proteome</keyword>
<dbReference type="Ensembl" id="ENSCSET00000007644.1">
    <property type="protein sequence ID" value="ENSCSEP00000007565.1"/>
    <property type="gene ID" value="ENSCSEG00000004879.1"/>
</dbReference>
<feature type="compositionally biased region" description="Basic and acidic residues" evidence="1">
    <location>
        <begin position="31"/>
        <end position="82"/>
    </location>
</feature>
<organism evidence="2 3">
    <name type="scientific">Cynoglossus semilaevis</name>
    <name type="common">Tongue sole</name>
    <dbReference type="NCBI Taxonomy" id="244447"/>
    <lineage>
        <taxon>Eukaryota</taxon>
        <taxon>Metazoa</taxon>
        <taxon>Chordata</taxon>
        <taxon>Craniata</taxon>
        <taxon>Vertebrata</taxon>
        <taxon>Euteleostomi</taxon>
        <taxon>Actinopterygii</taxon>
        <taxon>Neopterygii</taxon>
        <taxon>Teleostei</taxon>
        <taxon>Neoteleostei</taxon>
        <taxon>Acanthomorphata</taxon>
        <taxon>Carangaria</taxon>
        <taxon>Pleuronectiformes</taxon>
        <taxon>Pleuronectoidei</taxon>
        <taxon>Cynoglossidae</taxon>
        <taxon>Cynoglossinae</taxon>
        <taxon>Cynoglossus</taxon>
    </lineage>
</organism>
<sequence>MECCLAPACRVRYTGMEKKLDEVELREDVEENHCKENQTRNTPRHGERLSPDHGDMQGVKPQDRRDQKQREEKQTLEEKEGFSHQQQIRAAGSGGCVVKKSIRSSVKGVSNHSSQDKDTGRHGDEPRGHGPFYYFGGTNGAEIVSSYCESRGWKRIYNKNREDFKIKWCETKSPAVYCNFREGEQLIFQIPNNKVLTTKIGLLSSLREYERVCSKVNHGRGLRRLKMEEFIPTTFRMDVRAERDAFFVQQEGVKNKETPMWICKPTGLNQGRGIFLLRSREDLAAFKLKLLQREESQANRKVHPCKPQGRIVQHYIHSPLLLQGKKFDIRSYLLIACTTPFMVFFRHGYARLTCDLYDPNSSNLTAHLTNQYMQKKNPLYSELKEDTVWSMENFNTYVNDRFSVAKGLPRDWVLGPFTRRMQRIMTQCFFAVKSKLDRRLGVFDLIGCDFMVDEDFKVWLLEMNCNPALHTNCVVLREVIPSTVVESLDLTFEIFNKCRRRQKLLPLASQRDFVLLFNGDFPHCSGQTCKNDKNYEPLQKTPPKIQKTERKRCKSGTEGKSVFAVCPDNCINDVESVEAKGCSKTSNEKAPAPSQKISPDEKASHLQSSISNMPTVKRKSLRPRVKPQLSKCPVHLKDTGVRRPSKTQSHVS</sequence>
<reference evidence="2" key="3">
    <citation type="submission" date="2025-09" db="UniProtKB">
        <authorList>
            <consortium name="Ensembl"/>
        </authorList>
    </citation>
    <scope>IDENTIFICATION</scope>
</reference>
<reference evidence="2" key="2">
    <citation type="submission" date="2025-08" db="UniProtKB">
        <authorList>
            <consortium name="Ensembl"/>
        </authorList>
    </citation>
    <scope>IDENTIFICATION</scope>
</reference>
<proteinExistence type="predicted"/>
<dbReference type="PROSITE" id="PS51221">
    <property type="entry name" value="TTL"/>
    <property type="match status" value="1"/>
</dbReference>
<dbReference type="GeneTree" id="ENSGT00940000160919"/>
<evidence type="ECO:0000256" key="1">
    <source>
        <dbReference type="SAM" id="MobiDB-lite"/>
    </source>
</evidence>
<dbReference type="KEGG" id="csem:103384921"/>
<dbReference type="Proteomes" id="UP000265120">
    <property type="component" value="Chromosome 10"/>
</dbReference>
<evidence type="ECO:0000313" key="2">
    <source>
        <dbReference type="Ensembl" id="ENSCSEP00000007565.1"/>
    </source>
</evidence>
<dbReference type="GO" id="GO:0070737">
    <property type="term" value="F:protein-glycine ligase activity, elongating"/>
    <property type="evidence" value="ECO:0007669"/>
    <property type="project" value="TreeGrafter"/>
</dbReference>
<feature type="region of interest" description="Disordered" evidence="1">
    <location>
        <begin position="24"/>
        <end position="131"/>
    </location>
</feature>
<dbReference type="CTD" id="254173"/>
<feature type="region of interest" description="Disordered" evidence="1">
    <location>
        <begin position="581"/>
        <end position="652"/>
    </location>
</feature>
<dbReference type="GeneID" id="103384921"/>
<dbReference type="OrthoDB" id="202825at2759"/>
<dbReference type="Pfam" id="PF03133">
    <property type="entry name" value="TTL"/>
    <property type="match status" value="1"/>
</dbReference>
<feature type="compositionally biased region" description="Polar residues" evidence="1">
    <location>
        <begin position="605"/>
        <end position="614"/>
    </location>
</feature>
<protein>
    <submittedName>
        <fullName evidence="2">Tubulin tyrosine ligase like 10</fullName>
    </submittedName>
</protein>
<dbReference type="SUPFAM" id="SSF56059">
    <property type="entry name" value="Glutathione synthetase ATP-binding domain-like"/>
    <property type="match status" value="1"/>
</dbReference>
<dbReference type="Gene3D" id="3.30.470.20">
    <property type="entry name" value="ATP-grasp fold, B domain"/>
    <property type="match status" value="1"/>
</dbReference>
<evidence type="ECO:0000313" key="3">
    <source>
        <dbReference type="Proteomes" id="UP000265120"/>
    </source>
</evidence>
<feature type="compositionally biased region" description="Polar residues" evidence="1">
    <location>
        <begin position="103"/>
        <end position="113"/>
    </location>
</feature>
<accession>A0A3P8V595</accession>
<dbReference type="PANTHER" id="PTHR46810">
    <property type="entry name" value="INACTIVE POLYGLYCYLASE TTLL10"/>
    <property type="match status" value="1"/>
</dbReference>
<dbReference type="STRING" id="244447.ENSCSEP00000007565"/>
<dbReference type="RefSeq" id="XP_008316845.1">
    <property type="nucleotide sequence ID" value="XM_008318623.2"/>
</dbReference>
<dbReference type="InterPro" id="IPR027752">
    <property type="entry name" value="TTLL10"/>
</dbReference>
<feature type="compositionally biased region" description="Basic and acidic residues" evidence="1">
    <location>
        <begin position="114"/>
        <end position="128"/>
    </location>
</feature>
<dbReference type="PANTHER" id="PTHR46810:SF1">
    <property type="entry name" value="INACTIVE POLYGLYCYLASE TTLL10"/>
    <property type="match status" value="1"/>
</dbReference>
<reference evidence="2 3" key="1">
    <citation type="journal article" date="2014" name="Nat. Genet.">
        <title>Whole-genome sequence of a flatfish provides insights into ZW sex chromosome evolution and adaptation to a benthic lifestyle.</title>
        <authorList>
            <person name="Chen S."/>
            <person name="Zhang G."/>
            <person name="Shao C."/>
            <person name="Huang Q."/>
            <person name="Liu G."/>
            <person name="Zhang P."/>
            <person name="Song W."/>
            <person name="An N."/>
            <person name="Chalopin D."/>
            <person name="Volff J.N."/>
            <person name="Hong Y."/>
            <person name="Li Q."/>
            <person name="Sha Z."/>
            <person name="Zhou H."/>
            <person name="Xie M."/>
            <person name="Yu Q."/>
            <person name="Liu Y."/>
            <person name="Xiang H."/>
            <person name="Wang N."/>
            <person name="Wu K."/>
            <person name="Yang C."/>
            <person name="Zhou Q."/>
            <person name="Liao X."/>
            <person name="Yang L."/>
            <person name="Hu Q."/>
            <person name="Zhang J."/>
            <person name="Meng L."/>
            <person name="Jin L."/>
            <person name="Tian Y."/>
            <person name="Lian J."/>
            <person name="Yang J."/>
            <person name="Miao G."/>
            <person name="Liu S."/>
            <person name="Liang Z."/>
            <person name="Yan F."/>
            <person name="Li Y."/>
            <person name="Sun B."/>
            <person name="Zhang H."/>
            <person name="Zhang J."/>
            <person name="Zhu Y."/>
            <person name="Du M."/>
            <person name="Zhao Y."/>
            <person name="Schartl M."/>
            <person name="Tang Q."/>
            <person name="Wang J."/>
        </authorList>
    </citation>
    <scope>NUCLEOTIDE SEQUENCE</scope>
</reference>
<name>A0A3P8V595_CYNSE</name>
<dbReference type="InterPro" id="IPR004344">
    <property type="entry name" value="TTL/TTLL_fam"/>
</dbReference>
<dbReference type="OMA" id="FFCHGYV"/>
<dbReference type="InParanoid" id="A0A3P8V595"/>
<feature type="compositionally biased region" description="Basic residues" evidence="1">
    <location>
        <begin position="616"/>
        <end position="625"/>
    </location>
</feature>